<reference evidence="1 2" key="1">
    <citation type="submission" date="2021-01" db="EMBL/GenBank/DDBJ databases">
        <authorList>
            <person name="Ruan W."/>
            <person name="Khan S.A."/>
            <person name="Jeon C.O."/>
        </authorList>
    </citation>
    <scope>NUCLEOTIDE SEQUENCE [LARGE SCALE GENOMIC DNA]</scope>
    <source>
        <strain evidence="1 2">R798</strain>
    </source>
</reference>
<reference evidence="1 2" key="2">
    <citation type="submission" date="2021-08" db="EMBL/GenBank/DDBJ databases">
        <title>Massilia sp. R798.</title>
        <authorList>
            <person name="Baek J.H."/>
            <person name="Jung H.S."/>
            <person name="Kim K.R."/>
            <person name="Jeon C.O."/>
        </authorList>
    </citation>
    <scope>NUCLEOTIDE SEQUENCE [LARGE SCALE GENOMIC DNA]</scope>
    <source>
        <strain evidence="1 2">R798</strain>
    </source>
</reference>
<organism evidence="1 2">
    <name type="scientific">Massilia soli</name>
    <dbReference type="NCBI Taxonomy" id="2792854"/>
    <lineage>
        <taxon>Bacteria</taxon>
        <taxon>Pseudomonadati</taxon>
        <taxon>Pseudomonadota</taxon>
        <taxon>Betaproteobacteria</taxon>
        <taxon>Burkholderiales</taxon>
        <taxon>Oxalobacteraceae</taxon>
        <taxon>Telluria group</taxon>
        <taxon>Massilia</taxon>
    </lineage>
</organism>
<keyword evidence="2" id="KW-1185">Reference proteome</keyword>
<dbReference type="RefSeq" id="WP_223467642.1">
    <property type="nucleotide sequence ID" value="NZ_JAFBIL020000003.1"/>
</dbReference>
<dbReference type="Proteomes" id="UP000809349">
    <property type="component" value="Unassembled WGS sequence"/>
</dbReference>
<protein>
    <submittedName>
        <fullName evidence="1">Uncharacterized protein</fullName>
    </submittedName>
</protein>
<proteinExistence type="predicted"/>
<sequence length="71" mass="7553">MTISKTKASVLAKKIKSKKRLLRKAIQRGDKALATFHDMGLQDLALAKKSGPMPGEVAPGVRQLRGGGIAI</sequence>
<name>A0ABS7SMG8_9BURK</name>
<evidence type="ECO:0000313" key="2">
    <source>
        <dbReference type="Proteomes" id="UP000809349"/>
    </source>
</evidence>
<gene>
    <name evidence="1" type="ORF">I4X03_007685</name>
</gene>
<comment type="caution">
    <text evidence="1">The sequence shown here is derived from an EMBL/GenBank/DDBJ whole genome shotgun (WGS) entry which is preliminary data.</text>
</comment>
<evidence type="ECO:0000313" key="1">
    <source>
        <dbReference type="EMBL" id="MBZ2207139.1"/>
    </source>
</evidence>
<dbReference type="EMBL" id="JAFBIL020000003">
    <property type="protein sequence ID" value="MBZ2207139.1"/>
    <property type="molecule type" value="Genomic_DNA"/>
</dbReference>
<accession>A0ABS7SMG8</accession>